<gene>
    <name evidence="6" type="ORF">BGI27_03015</name>
    <name evidence="7" type="ORF">CGU29_06110</name>
</gene>
<evidence type="ECO:0000256" key="2">
    <source>
        <dbReference type="ARBA" id="ARBA00008571"/>
    </source>
</evidence>
<evidence type="ECO:0000313" key="8">
    <source>
        <dbReference type="Proteomes" id="UP000216107"/>
    </source>
</evidence>
<dbReference type="PANTHER" id="PTHR39585">
    <property type="entry name" value="FAD ASSEMBLY FACTOR SDHE"/>
    <property type="match status" value="1"/>
</dbReference>
<keyword evidence="5" id="KW-0143">Chaperone</keyword>
<accession>A0A272EUM7</accession>
<dbReference type="Gene3D" id="1.10.150.250">
    <property type="entry name" value="Flavinator of succinate dehydrogenase"/>
    <property type="match status" value="1"/>
</dbReference>
<dbReference type="EMBL" id="MDUX01000006">
    <property type="protein sequence ID" value="KAF7600365.1"/>
    <property type="molecule type" value="Genomic_DNA"/>
</dbReference>
<dbReference type="InterPro" id="IPR005631">
    <property type="entry name" value="SDH"/>
</dbReference>
<dbReference type="SUPFAM" id="SSF109910">
    <property type="entry name" value="YgfY-like"/>
    <property type="match status" value="1"/>
</dbReference>
<dbReference type="GO" id="GO:0005737">
    <property type="term" value="C:cytoplasm"/>
    <property type="evidence" value="ECO:0007669"/>
    <property type="project" value="UniProtKB-SubCell"/>
</dbReference>
<dbReference type="InterPro" id="IPR036714">
    <property type="entry name" value="SDH_sf"/>
</dbReference>
<comment type="similarity">
    <text evidence="2">Belongs to the SdhE FAD assembly factor family.</text>
</comment>
<evidence type="ECO:0000256" key="4">
    <source>
        <dbReference type="ARBA" id="ARBA00022490"/>
    </source>
</evidence>
<keyword evidence="9" id="KW-1185">Reference proteome</keyword>
<dbReference type="InterPro" id="IPR050531">
    <property type="entry name" value="SdhE_FAD_assembly_factor"/>
</dbReference>
<evidence type="ECO:0000256" key="3">
    <source>
        <dbReference type="ARBA" id="ARBA00019418"/>
    </source>
</evidence>
<organism evidence="7 8">
    <name type="scientific">Candidatus Dactylopiibacterium carminicum</name>
    <dbReference type="NCBI Taxonomy" id="857335"/>
    <lineage>
        <taxon>Bacteria</taxon>
        <taxon>Pseudomonadati</taxon>
        <taxon>Pseudomonadota</taxon>
        <taxon>Betaproteobacteria</taxon>
        <taxon>Rhodocyclales</taxon>
        <taxon>Rhodocyclaceae</taxon>
        <taxon>Candidatus Dactylopiibacterium</taxon>
    </lineage>
</organism>
<comment type="subcellular location">
    <subcellularLocation>
        <location evidence="1">Cytoplasm</location>
    </subcellularLocation>
</comment>
<dbReference type="EMBL" id="NMRN01000012">
    <property type="protein sequence ID" value="PAS93808.1"/>
    <property type="molecule type" value="Genomic_DNA"/>
</dbReference>
<evidence type="ECO:0000313" key="6">
    <source>
        <dbReference type="EMBL" id="KAF7600365.1"/>
    </source>
</evidence>
<dbReference type="Proteomes" id="UP000216107">
    <property type="component" value="Unassembled WGS sequence"/>
</dbReference>
<evidence type="ECO:0000313" key="9">
    <source>
        <dbReference type="Proteomes" id="UP000623509"/>
    </source>
</evidence>
<evidence type="ECO:0000256" key="1">
    <source>
        <dbReference type="ARBA" id="ARBA00004496"/>
    </source>
</evidence>
<dbReference type="Pfam" id="PF03937">
    <property type="entry name" value="Sdh5"/>
    <property type="match status" value="1"/>
</dbReference>
<evidence type="ECO:0000256" key="5">
    <source>
        <dbReference type="ARBA" id="ARBA00023186"/>
    </source>
</evidence>
<dbReference type="AlphaFoldDB" id="A0A272EUM7"/>
<reference evidence="6 9" key="1">
    <citation type="submission" date="2016-08" db="EMBL/GenBank/DDBJ databases">
        <title>Candidatus Dactylopiibacterium carminicum genome sequence.</title>
        <authorList>
            <person name="Ramirez-Puebla S.T."/>
            <person name="Ormeno-Orrillo E."/>
            <person name="Vera-Ponce De Leon A."/>
            <person name="Luis L."/>
            <person name="Sanchez-Flores A."/>
            <person name="Monica R."/>
            <person name="Martinez-Romero E."/>
        </authorList>
    </citation>
    <scope>NUCLEOTIDE SEQUENCE [LARGE SCALE GENOMIC DNA]</scope>
    <source>
        <strain evidence="6">END1</strain>
    </source>
</reference>
<dbReference type="OrthoDB" id="9180899at2"/>
<evidence type="ECO:0000313" key="7">
    <source>
        <dbReference type="EMBL" id="PAS93808.1"/>
    </source>
</evidence>
<sequence>MNMETLAALQAKVRWRARRGLLELDLFFQRFIDQGLARLDEESLQTLLELLESDDHELWAMLNGKAQCSVERWQPLIALLRRSAPDTSQETVLLEKEKQV</sequence>
<protein>
    <recommendedName>
        <fullName evidence="3">FAD assembly factor SdhE</fullName>
    </recommendedName>
</protein>
<name>A0A272EUM7_9RHOO</name>
<reference evidence="7 8" key="2">
    <citation type="submission" date="2017-07" db="EMBL/GenBank/DDBJ databases">
        <title>Candidatus Dactylopiibacterium carminicum, a nitrogen-fixing symbiont of the cochineal insect Dactylopius coccus and Dactylopius opuntiae (Hemiptera: Coccoidea: Dactylopiidae).</title>
        <authorList>
            <person name="Vera A."/>
        </authorList>
    </citation>
    <scope>NUCLEOTIDE SEQUENCE [LARGE SCALE GENOMIC DNA]</scope>
    <source>
        <strain evidence="7 8">NFDCM</strain>
    </source>
</reference>
<keyword evidence="4" id="KW-0963">Cytoplasm</keyword>
<comment type="caution">
    <text evidence="7">The sequence shown here is derived from an EMBL/GenBank/DDBJ whole genome shotgun (WGS) entry which is preliminary data.</text>
</comment>
<proteinExistence type="inferred from homology"/>
<dbReference type="RefSeq" id="WP_095523442.1">
    <property type="nucleotide sequence ID" value="NZ_MDUX01000006.1"/>
</dbReference>
<dbReference type="Proteomes" id="UP000623509">
    <property type="component" value="Unassembled WGS sequence"/>
</dbReference>
<dbReference type="PANTHER" id="PTHR39585:SF1">
    <property type="entry name" value="FAD ASSEMBLY FACTOR SDHE"/>
    <property type="match status" value="1"/>
</dbReference>